<feature type="region of interest" description="Disordered" evidence="3">
    <location>
        <begin position="76"/>
        <end position="106"/>
    </location>
</feature>
<dbReference type="GO" id="GO:0006457">
    <property type="term" value="P:protein folding"/>
    <property type="evidence" value="ECO:0000318"/>
    <property type="project" value="GO_Central"/>
</dbReference>
<dbReference type="SUPFAM" id="SSF63491">
    <property type="entry name" value="BAG domain"/>
    <property type="match status" value="1"/>
</dbReference>
<dbReference type="CDD" id="cd23767">
    <property type="entry name" value="IQCD"/>
    <property type="match status" value="1"/>
</dbReference>
<protein>
    <recommendedName>
        <fullName evidence="4">BAG domain-containing protein</fullName>
    </recommendedName>
</protein>
<feature type="compositionally biased region" description="Low complexity" evidence="3">
    <location>
        <begin position="10"/>
        <end position="27"/>
    </location>
</feature>
<dbReference type="STRING" id="71139.A0A059CGK4"/>
<dbReference type="InterPro" id="IPR040400">
    <property type="entry name" value="BAG5/6/7/8"/>
</dbReference>
<name>A0A059CGK4_EUCGR</name>
<dbReference type="Pfam" id="PF02179">
    <property type="entry name" value="BAG"/>
    <property type="match status" value="1"/>
</dbReference>
<dbReference type="EMBL" id="KK198756">
    <property type="protein sequence ID" value="KCW77055.1"/>
    <property type="molecule type" value="Genomic_DNA"/>
</dbReference>
<feature type="region of interest" description="Disordered" evidence="3">
    <location>
        <begin position="1"/>
        <end position="36"/>
    </location>
</feature>
<gene>
    <name evidence="5" type="ORF">EUGRSUZ_D01395</name>
</gene>
<dbReference type="InterPro" id="IPR000048">
    <property type="entry name" value="IQ_motif_EF-hand-BS"/>
</dbReference>
<dbReference type="PROSITE" id="PS50096">
    <property type="entry name" value="IQ"/>
    <property type="match status" value="1"/>
</dbReference>
<sequence>MKSARKLSFSSSASSPTATATVTVTSPDEQFIPPPPPNITLHLQPNQAHSRAATKIQSAYRAHLIRTLYKTISTVDSAADRLQRRIQRQDTGRRPPGQPPREGRGIDEELMRLLLRLDSVPGGIDPALREGRRK</sequence>
<feature type="domain" description="BAG" evidence="4">
    <location>
        <begin position="72"/>
        <end position="134"/>
    </location>
</feature>
<feature type="compositionally biased region" description="Basic and acidic residues" evidence="3">
    <location>
        <begin position="78"/>
        <end position="93"/>
    </location>
</feature>
<dbReference type="AlphaFoldDB" id="A0A059CGK4"/>
<dbReference type="GO" id="GO:0051087">
    <property type="term" value="F:protein-folding chaperone binding"/>
    <property type="evidence" value="ECO:0007669"/>
    <property type="project" value="InterPro"/>
</dbReference>
<dbReference type="FunCoup" id="A0A059CGK4">
    <property type="interactions" value="101"/>
</dbReference>
<dbReference type="Gramene" id="KCW77055">
    <property type="protein sequence ID" value="KCW77055"/>
    <property type="gene ID" value="EUGRSUZ_D01395"/>
</dbReference>
<evidence type="ECO:0000256" key="3">
    <source>
        <dbReference type="SAM" id="MobiDB-lite"/>
    </source>
</evidence>
<evidence type="ECO:0000259" key="4">
    <source>
        <dbReference type="Pfam" id="PF02179"/>
    </source>
</evidence>
<evidence type="ECO:0000256" key="2">
    <source>
        <dbReference type="ARBA" id="ARBA00023186"/>
    </source>
</evidence>
<feature type="non-terminal residue" evidence="5">
    <location>
        <position position="134"/>
    </location>
</feature>
<reference evidence="5" key="1">
    <citation type="submission" date="2013-07" db="EMBL/GenBank/DDBJ databases">
        <title>The genome of Eucalyptus grandis.</title>
        <authorList>
            <person name="Schmutz J."/>
            <person name="Hayes R."/>
            <person name="Myburg A."/>
            <person name="Tuskan G."/>
            <person name="Grattapaglia D."/>
            <person name="Rokhsar D.S."/>
        </authorList>
    </citation>
    <scope>NUCLEOTIDE SEQUENCE</scope>
    <source>
        <tissue evidence="5">Leaf extractions</tissue>
    </source>
</reference>
<accession>A0A059CGK4</accession>
<proteinExistence type="predicted"/>
<dbReference type="InterPro" id="IPR003103">
    <property type="entry name" value="BAG_domain"/>
</dbReference>
<organism evidence="5">
    <name type="scientific">Eucalyptus grandis</name>
    <name type="common">Flooded gum</name>
    <dbReference type="NCBI Taxonomy" id="71139"/>
    <lineage>
        <taxon>Eukaryota</taxon>
        <taxon>Viridiplantae</taxon>
        <taxon>Streptophyta</taxon>
        <taxon>Embryophyta</taxon>
        <taxon>Tracheophyta</taxon>
        <taxon>Spermatophyta</taxon>
        <taxon>Magnoliopsida</taxon>
        <taxon>eudicotyledons</taxon>
        <taxon>Gunneridae</taxon>
        <taxon>Pentapetalae</taxon>
        <taxon>rosids</taxon>
        <taxon>malvids</taxon>
        <taxon>Myrtales</taxon>
        <taxon>Myrtaceae</taxon>
        <taxon>Myrtoideae</taxon>
        <taxon>Eucalypteae</taxon>
        <taxon>Eucalyptus</taxon>
    </lineage>
</organism>
<dbReference type="PANTHER" id="PTHR33322">
    <property type="entry name" value="BAG DOMAIN CONTAINING PROTEIN, EXPRESSED"/>
    <property type="match status" value="1"/>
</dbReference>
<keyword evidence="2" id="KW-0143">Chaperone</keyword>
<evidence type="ECO:0000256" key="1">
    <source>
        <dbReference type="ARBA" id="ARBA00022860"/>
    </source>
</evidence>
<dbReference type="PANTHER" id="PTHR33322:SF8">
    <property type="entry name" value="BAG FAMILY MOLECULAR CHAPERONE REGULATOR 5, MITOCHONDRIAL"/>
    <property type="match status" value="1"/>
</dbReference>
<dbReference type="InParanoid" id="A0A059CGK4"/>
<keyword evidence="1" id="KW-0112">Calmodulin-binding</keyword>
<dbReference type="GO" id="GO:0005516">
    <property type="term" value="F:calmodulin binding"/>
    <property type="evidence" value="ECO:0007669"/>
    <property type="project" value="UniProtKB-KW"/>
</dbReference>
<evidence type="ECO:0000313" key="5">
    <source>
        <dbReference type="EMBL" id="KCW77055.1"/>
    </source>
</evidence>
<dbReference type="Pfam" id="PF00612">
    <property type="entry name" value="IQ"/>
    <property type="match status" value="1"/>
</dbReference>